<accession>A0ABD3RY95</accession>
<feature type="region of interest" description="Disordered" evidence="1">
    <location>
        <begin position="1"/>
        <end position="168"/>
    </location>
</feature>
<feature type="region of interest" description="Disordered" evidence="1">
    <location>
        <begin position="543"/>
        <end position="592"/>
    </location>
</feature>
<protein>
    <submittedName>
        <fullName evidence="2">Uncharacterized protein</fullName>
    </submittedName>
</protein>
<comment type="caution">
    <text evidence="2">The sequence shown here is derived from an EMBL/GenBank/DDBJ whole genome shotgun (WGS) entry which is preliminary data.</text>
</comment>
<dbReference type="InterPro" id="IPR002738">
    <property type="entry name" value="RNase_P_p30"/>
</dbReference>
<feature type="compositionally biased region" description="Basic and acidic residues" evidence="1">
    <location>
        <begin position="68"/>
        <end position="90"/>
    </location>
</feature>
<evidence type="ECO:0000313" key="2">
    <source>
        <dbReference type="EMBL" id="KAL3817151.1"/>
    </source>
</evidence>
<keyword evidence="3" id="KW-1185">Reference proteome</keyword>
<gene>
    <name evidence="2" type="ORF">ACHAXA_006151</name>
</gene>
<proteinExistence type="predicted"/>
<reference evidence="2 3" key="1">
    <citation type="submission" date="2024-10" db="EMBL/GenBank/DDBJ databases">
        <title>Updated reference genomes for cyclostephanoid diatoms.</title>
        <authorList>
            <person name="Roberts W.R."/>
            <person name="Alverson A.J."/>
        </authorList>
    </citation>
    <scope>NUCLEOTIDE SEQUENCE [LARGE SCALE GENOMIC DNA]</scope>
    <source>
        <strain evidence="2 3">AJA228-03</strain>
    </source>
</reference>
<feature type="compositionally biased region" description="Acidic residues" evidence="1">
    <location>
        <begin position="578"/>
        <end position="588"/>
    </location>
</feature>
<feature type="compositionally biased region" description="Basic and acidic residues" evidence="1">
    <location>
        <begin position="119"/>
        <end position="128"/>
    </location>
</feature>
<feature type="region of interest" description="Disordered" evidence="1">
    <location>
        <begin position="213"/>
        <end position="236"/>
    </location>
</feature>
<dbReference type="PANTHER" id="PTHR13031:SF0">
    <property type="entry name" value="RIBONUCLEASE P PROTEIN SUBUNIT P30"/>
    <property type="match status" value="1"/>
</dbReference>
<dbReference type="EMBL" id="JALLPB020000117">
    <property type="protein sequence ID" value="KAL3817151.1"/>
    <property type="molecule type" value="Genomic_DNA"/>
</dbReference>
<dbReference type="AlphaFoldDB" id="A0ABD3RY95"/>
<dbReference type="PANTHER" id="PTHR13031">
    <property type="entry name" value="RIBONUCLEASE P SUBUNIT P30"/>
    <property type="match status" value="1"/>
</dbReference>
<feature type="compositionally biased region" description="Low complexity" evidence="1">
    <location>
        <begin position="106"/>
        <end position="116"/>
    </location>
</feature>
<evidence type="ECO:0000256" key="1">
    <source>
        <dbReference type="SAM" id="MobiDB-lite"/>
    </source>
</evidence>
<organism evidence="2 3">
    <name type="scientific">Cyclostephanos tholiformis</name>
    <dbReference type="NCBI Taxonomy" id="382380"/>
    <lineage>
        <taxon>Eukaryota</taxon>
        <taxon>Sar</taxon>
        <taxon>Stramenopiles</taxon>
        <taxon>Ochrophyta</taxon>
        <taxon>Bacillariophyta</taxon>
        <taxon>Coscinodiscophyceae</taxon>
        <taxon>Thalassiosirophycidae</taxon>
        <taxon>Stephanodiscales</taxon>
        <taxon>Stephanodiscaceae</taxon>
        <taxon>Cyclostephanos</taxon>
    </lineage>
</organism>
<feature type="region of interest" description="Disordered" evidence="1">
    <location>
        <begin position="628"/>
        <end position="656"/>
    </location>
</feature>
<sequence>MTAAEAKAVTPNSRRDMLANERSPPDIRRLKTAAGECDRRLTCTMMGSSSGGSSATETNGRGCEQTDDSERKSDGSRPAHGVGEWRRHDLMAPLIYPRREREKPMSGGSSIEIGGEAMPSDRNRDDRRRCRRHDLNVPLPPQQSKASSSSSSSSNNGRGRRQRRQLAHACQARLHRLGYHEIAFVHTSYNGRLKSDRDDADFALPWSDLLITSSSSDGNGDEDGDGGGEGAGRMRSFGRQNSLGMRIYRRLNIVIEEVSDVSRILLSTPNIGSTSSLSSSSLEATSSVTTLLGKYDVVSLQPMNEPALQGICDLLPTNHDDESSSSSSATKNNVHFVDIIVLEYATGSRGGYGLPYKLRKEYIERAIQAGVTYGTAMLDMKRRQGFLRTLIDFQSAYNGIQKKHTILNGKRRQLFHHHCEGGSGGRNNRPENIKMDTKFPLLLSSGSRQDYTRGTDEGLLGLRTPQDVAFFLRHLVGGAVGESRGGCNFIEDAIDDCDVVGAKSNKKRGHFTVVTSAERVLARAHDRAMGVVFVAAYPHGQGNKRSRKLGGGGGSRTYVVGDTTERSGNEAVATKYDVDDEDEDEDEDGKIIPHATGSFSLIDWLSASRDGKTTVDTEDEIAARSVSANPPSIPLERTIDDSDTAAGKASSPSTNNRIQIAMGIGDIDGIRIDPNEDHDVEDDLEDGYIAMYSI</sequence>
<name>A0ABD3RY95_9STRA</name>
<feature type="compositionally biased region" description="Low complexity" evidence="1">
    <location>
        <begin position="147"/>
        <end position="157"/>
    </location>
</feature>
<dbReference type="Proteomes" id="UP001530377">
    <property type="component" value="Unassembled WGS sequence"/>
</dbReference>
<evidence type="ECO:0000313" key="3">
    <source>
        <dbReference type="Proteomes" id="UP001530377"/>
    </source>
</evidence>
<feature type="compositionally biased region" description="Basic and acidic residues" evidence="1">
    <location>
        <begin position="13"/>
        <end position="29"/>
    </location>
</feature>